<dbReference type="EMBL" id="CP013342">
    <property type="protein sequence ID" value="AMU93627.1"/>
    <property type="molecule type" value="Genomic_DNA"/>
</dbReference>
<protein>
    <recommendedName>
        <fullName evidence="3">DUF465 domain-containing protein</fullName>
    </recommendedName>
</protein>
<dbReference type="STRING" id="1219058.AOA14_03275"/>
<organism evidence="1 2">
    <name type="scientific">Sphingopyxis terrae subsp. terrae NBRC 15098</name>
    <dbReference type="NCBI Taxonomy" id="1219058"/>
    <lineage>
        <taxon>Bacteria</taxon>
        <taxon>Pseudomonadati</taxon>
        <taxon>Pseudomonadota</taxon>
        <taxon>Alphaproteobacteria</taxon>
        <taxon>Sphingomonadales</taxon>
        <taxon>Sphingomonadaceae</taxon>
        <taxon>Sphingopyxis</taxon>
    </lineage>
</organism>
<dbReference type="Gene3D" id="6.10.280.50">
    <property type="match status" value="1"/>
</dbReference>
<name>A0A142VWG5_9SPHN</name>
<evidence type="ECO:0000313" key="2">
    <source>
        <dbReference type="Proteomes" id="UP000076234"/>
    </source>
</evidence>
<dbReference type="RefSeq" id="WP_062900739.1">
    <property type="nucleotide sequence ID" value="NZ_CP013342.1"/>
</dbReference>
<dbReference type="InterPro" id="IPR007420">
    <property type="entry name" value="DUF465"/>
</dbReference>
<proteinExistence type="predicted"/>
<dbReference type="Proteomes" id="UP000076234">
    <property type="component" value="Chromosome"/>
</dbReference>
<dbReference type="KEGG" id="ster:AOA14_03275"/>
<reference evidence="1 2" key="2">
    <citation type="journal article" date="2016" name="Genome Announc.">
        <title>Complete Genome Sequence of Sphingopyxis terrae Strain 203-1 (NBRC 111660), a Polyethylene Glycol Degrader.</title>
        <authorList>
            <person name="Ohtsubo Y."/>
            <person name="Nonoyama S."/>
            <person name="Nagata Y."/>
            <person name="Numata M."/>
            <person name="Tsuchikane K."/>
            <person name="Hosoyama A."/>
            <person name="Yamazoe A."/>
            <person name="Tsuda M."/>
            <person name="Fujita N."/>
            <person name="Kawai F."/>
        </authorList>
    </citation>
    <scope>NUCLEOTIDE SEQUENCE [LARGE SCALE GENOMIC DNA]</scope>
    <source>
        <strain evidence="1 2">203-1</strain>
    </source>
</reference>
<dbReference type="AlphaFoldDB" id="A0A142VWG5"/>
<evidence type="ECO:0000313" key="1">
    <source>
        <dbReference type="EMBL" id="AMU93627.1"/>
    </source>
</evidence>
<dbReference type="InterPro" id="IPR038444">
    <property type="entry name" value="DUF465_sf"/>
</dbReference>
<reference evidence="2" key="1">
    <citation type="submission" date="2015-11" db="EMBL/GenBank/DDBJ databases">
        <title>Complete genome sequence of a polyethylene glycol-degrading strain Sphingopyxis terrae strain 203-1 (NBRC 15098).</title>
        <authorList>
            <person name="Yoshiyuki O."/>
            <person name="Shouta N."/>
            <person name="Nagata Y."/>
            <person name="Numata M."/>
            <person name="Tsuchikane K."/>
            <person name="Hosoyama A."/>
            <person name="Yamazoe A."/>
            <person name="Tsuda M."/>
            <person name="Fujita N."/>
            <person name="Kawai F."/>
        </authorList>
    </citation>
    <scope>NUCLEOTIDE SEQUENCE [LARGE SCALE GENOMIC DNA]</scope>
    <source>
        <strain evidence="2">203-1</strain>
    </source>
</reference>
<sequence>MSHTPHELADAFPDDAAAIHRLKESDAHFAALAEHYHVVNRAIHRAESEVEPVSDEHAEELKRQRLALLDEIAAIIAAEQTT</sequence>
<accession>A0A142VWG5</accession>
<evidence type="ECO:0008006" key="3">
    <source>
        <dbReference type="Google" id="ProtNLM"/>
    </source>
</evidence>
<gene>
    <name evidence="1" type="ORF">AOA14_03275</name>
</gene>
<dbReference type="Pfam" id="PF04325">
    <property type="entry name" value="DUF465"/>
    <property type="match status" value="1"/>
</dbReference>